<gene>
    <name evidence="1" type="ORF">SAMN06265222_101754</name>
</gene>
<organism evidence="1 2">
    <name type="scientific">Neorhodopirellula lusitana</name>
    <dbReference type="NCBI Taxonomy" id="445327"/>
    <lineage>
        <taxon>Bacteria</taxon>
        <taxon>Pseudomonadati</taxon>
        <taxon>Planctomycetota</taxon>
        <taxon>Planctomycetia</taxon>
        <taxon>Pirellulales</taxon>
        <taxon>Pirellulaceae</taxon>
        <taxon>Neorhodopirellula</taxon>
    </lineage>
</organism>
<accession>A0ABY1PQX9</accession>
<reference evidence="1 2" key="1">
    <citation type="submission" date="2017-05" db="EMBL/GenBank/DDBJ databases">
        <authorList>
            <person name="Varghese N."/>
            <person name="Submissions S."/>
        </authorList>
    </citation>
    <scope>NUCLEOTIDE SEQUENCE [LARGE SCALE GENOMIC DNA]</scope>
    <source>
        <strain evidence="1 2">DSM 25457</strain>
    </source>
</reference>
<protein>
    <submittedName>
        <fullName evidence="1">Uncharacterized protein</fullName>
    </submittedName>
</protein>
<dbReference type="EMBL" id="FXUG01000001">
    <property type="protein sequence ID" value="SMP42297.1"/>
    <property type="molecule type" value="Genomic_DNA"/>
</dbReference>
<dbReference type="Proteomes" id="UP001158067">
    <property type="component" value="Unassembled WGS sequence"/>
</dbReference>
<name>A0ABY1PQX9_9BACT</name>
<sequence length="75" mass="8366">MMISTSLVVVGPATDFIGPSIASRLRFMAVKFAFQTNEDGVVQYLRSVWRCQIREFHEVGIGLGNLLCQESLAPY</sequence>
<evidence type="ECO:0000313" key="2">
    <source>
        <dbReference type="Proteomes" id="UP001158067"/>
    </source>
</evidence>
<comment type="caution">
    <text evidence="1">The sequence shown here is derived from an EMBL/GenBank/DDBJ whole genome shotgun (WGS) entry which is preliminary data.</text>
</comment>
<evidence type="ECO:0000313" key="1">
    <source>
        <dbReference type="EMBL" id="SMP42297.1"/>
    </source>
</evidence>
<keyword evidence="2" id="KW-1185">Reference proteome</keyword>
<proteinExistence type="predicted"/>